<evidence type="ECO:0000313" key="1">
    <source>
        <dbReference type="EMBL" id="CRL17216.1"/>
    </source>
</evidence>
<proteinExistence type="predicted"/>
<name>A0A0G4NT25_PENC3</name>
<sequence>MLAQLGRDMKRVQHGFAPCFDRLVALLPDLEYASTAVTHCTIDAVTALEERNAKKLSNLGDTKNIKLPNVRGSCKAWRTKNHSARRLNCSAPIPLLPRLRIMDEQILTWVF</sequence>
<protein>
    <submittedName>
        <fullName evidence="1">Str. FM013</fullName>
    </submittedName>
</protein>
<accession>A0A0G4NT25</accession>
<dbReference type="Proteomes" id="UP000053732">
    <property type="component" value="Unassembled WGS sequence"/>
</dbReference>
<evidence type="ECO:0000313" key="2">
    <source>
        <dbReference type="Proteomes" id="UP000053732"/>
    </source>
</evidence>
<organism evidence="1 2">
    <name type="scientific">Penicillium camemberti (strain FM 013)</name>
    <dbReference type="NCBI Taxonomy" id="1429867"/>
    <lineage>
        <taxon>Eukaryota</taxon>
        <taxon>Fungi</taxon>
        <taxon>Dikarya</taxon>
        <taxon>Ascomycota</taxon>
        <taxon>Pezizomycotina</taxon>
        <taxon>Eurotiomycetes</taxon>
        <taxon>Eurotiomycetidae</taxon>
        <taxon>Eurotiales</taxon>
        <taxon>Aspergillaceae</taxon>
        <taxon>Penicillium</taxon>
    </lineage>
</organism>
<reference evidence="1 2" key="1">
    <citation type="journal article" date="2014" name="Nat. Commun.">
        <title>Multiple recent horizontal transfers of a large genomic region in cheese making fungi.</title>
        <authorList>
            <person name="Cheeseman K."/>
            <person name="Ropars J."/>
            <person name="Renault P."/>
            <person name="Dupont J."/>
            <person name="Gouzy J."/>
            <person name="Branca A."/>
            <person name="Abraham A.L."/>
            <person name="Ceppi M."/>
            <person name="Conseiller E."/>
            <person name="Debuchy R."/>
            <person name="Malagnac F."/>
            <person name="Goarin A."/>
            <person name="Silar P."/>
            <person name="Lacoste S."/>
            <person name="Sallet E."/>
            <person name="Bensimon A."/>
            <person name="Giraud T."/>
            <person name="Brygoo Y."/>
        </authorList>
    </citation>
    <scope>NUCLEOTIDE SEQUENCE [LARGE SCALE GENOMIC DNA]</scope>
    <source>
        <strain evidence="2">FM 013</strain>
    </source>
</reference>
<gene>
    <name evidence="1" type="ORF">PCAMFM013_S001g000176</name>
</gene>
<dbReference type="EMBL" id="HG793134">
    <property type="protein sequence ID" value="CRL17216.1"/>
    <property type="molecule type" value="Genomic_DNA"/>
</dbReference>
<keyword evidence="2" id="KW-1185">Reference proteome</keyword>
<dbReference type="AlphaFoldDB" id="A0A0G4NT25"/>